<reference evidence="1 2" key="1">
    <citation type="journal article" date="2019" name="Int. J. Syst. Evol. Microbiol.">
        <title>The Global Catalogue of Microorganisms (GCM) 10K type strain sequencing project: providing services to taxonomists for standard genome sequencing and annotation.</title>
        <authorList>
            <consortium name="The Broad Institute Genomics Platform"/>
            <consortium name="The Broad Institute Genome Sequencing Center for Infectious Disease"/>
            <person name="Wu L."/>
            <person name="Ma J."/>
        </authorList>
    </citation>
    <scope>NUCLEOTIDE SEQUENCE [LARGE SCALE GENOMIC DNA]</scope>
    <source>
        <strain evidence="1 2">JCM 9383</strain>
    </source>
</reference>
<proteinExistence type="predicted"/>
<dbReference type="EMBL" id="BAAAUX010000009">
    <property type="protein sequence ID" value="GAA2783152.1"/>
    <property type="molecule type" value="Genomic_DNA"/>
</dbReference>
<protein>
    <submittedName>
        <fullName evidence="1">Uncharacterized protein</fullName>
    </submittedName>
</protein>
<evidence type="ECO:0000313" key="1">
    <source>
        <dbReference type="EMBL" id="GAA2783152.1"/>
    </source>
</evidence>
<gene>
    <name evidence="1" type="ORF">GCM10010470_16420</name>
</gene>
<keyword evidence="2" id="KW-1185">Reference proteome</keyword>
<organism evidence="1 2">
    <name type="scientific">Saccharopolyspora taberi</name>
    <dbReference type="NCBI Taxonomy" id="60895"/>
    <lineage>
        <taxon>Bacteria</taxon>
        <taxon>Bacillati</taxon>
        <taxon>Actinomycetota</taxon>
        <taxon>Actinomycetes</taxon>
        <taxon>Pseudonocardiales</taxon>
        <taxon>Pseudonocardiaceae</taxon>
        <taxon>Saccharopolyspora</taxon>
    </lineage>
</organism>
<sequence>MIERMRRWTRLYLGADSEYARDLKRKYELYTTLNEKAGTLLRAPLVDPRTGEATNFDLLRKDLATHGTWLWNPRRAVQRTWPEVLAAADRYVEVIAMMRNEQPAAKPTTEVQQAARDALRLRVDEFITAARKDLGIRGRYRPIDEPPRKAAAA</sequence>
<name>A0ABN3V8C8_9PSEU</name>
<accession>A0ABN3V8C8</accession>
<comment type="caution">
    <text evidence="1">The sequence shown here is derived from an EMBL/GenBank/DDBJ whole genome shotgun (WGS) entry which is preliminary data.</text>
</comment>
<dbReference type="RefSeq" id="WP_344678872.1">
    <property type="nucleotide sequence ID" value="NZ_BAAAUX010000009.1"/>
</dbReference>
<evidence type="ECO:0000313" key="2">
    <source>
        <dbReference type="Proteomes" id="UP001500979"/>
    </source>
</evidence>
<dbReference type="Proteomes" id="UP001500979">
    <property type="component" value="Unassembled WGS sequence"/>
</dbReference>